<dbReference type="GO" id="GO:0005685">
    <property type="term" value="C:U1 snRNP"/>
    <property type="evidence" value="ECO:0007669"/>
    <property type="project" value="InterPro"/>
</dbReference>
<dbReference type="Pfam" id="PF03194">
    <property type="entry name" value="LUC7"/>
    <property type="match status" value="1"/>
</dbReference>
<evidence type="ECO:0000313" key="2">
    <source>
        <dbReference type="EMBL" id="TID31170.1"/>
    </source>
</evidence>
<evidence type="ECO:0000313" key="3">
    <source>
        <dbReference type="Proteomes" id="UP000307173"/>
    </source>
</evidence>
<dbReference type="InterPro" id="IPR004882">
    <property type="entry name" value="Luc7-rel"/>
</dbReference>
<dbReference type="GO" id="GO:0003729">
    <property type="term" value="F:mRNA binding"/>
    <property type="evidence" value="ECO:0007669"/>
    <property type="project" value="InterPro"/>
</dbReference>
<dbReference type="AlphaFoldDB" id="A0A4V4NG99"/>
<dbReference type="Proteomes" id="UP000307173">
    <property type="component" value="Unassembled WGS sequence"/>
</dbReference>
<comment type="similarity">
    <text evidence="1">Belongs to the Luc7 family.</text>
</comment>
<dbReference type="OrthoDB" id="153872at2759"/>
<accession>A0A4V4NG99</accession>
<organism evidence="2 3">
    <name type="scientific">Pichia inconspicua</name>
    <dbReference type="NCBI Taxonomy" id="52247"/>
    <lineage>
        <taxon>Eukaryota</taxon>
        <taxon>Fungi</taxon>
        <taxon>Dikarya</taxon>
        <taxon>Ascomycota</taxon>
        <taxon>Saccharomycotina</taxon>
        <taxon>Pichiomycetes</taxon>
        <taxon>Pichiales</taxon>
        <taxon>Pichiaceae</taxon>
        <taxon>Pichia</taxon>
    </lineage>
</organism>
<dbReference type="EMBL" id="SELW01000040">
    <property type="protein sequence ID" value="TID31170.1"/>
    <property type="molecule type" value="Genomic_DNA"/>
</dbReference>
<reference evidence="2 3" key="1">
    <citation type="journal article" date="2019" name="Front. Genet.">
        <title>Whole-Genome Sequencing of the Opportunistic Yeast Pathogen Candida inconspicua Uncovers Its Hybrid Origin.</title>
        <authorList>
            <person name="Mixao V."/>
            <person name="Hansen A.P."/>
            <person name="Saus E."/>
            <person name="Boekhout T."/>
            <person name="Lass-Florl C."/>
            <person name="Gabaldon T."/>
        </authorList>
    </citation>
    <scope>NUCLEOTIDE SEQUENCE [LARGE SCALE GENOMIC DNA]</scope>
    <source>
        <strain evidence="2 3">CBS 180</strain>
    </source>
</reference>
<gene>
    <name evidence="2" type="ORF">CANINC_000217</name>
</gene>
<proteinExistence type="inferred from homology"/>
<sequence length="238" mass="27693">MASAREEQRKQVEALLGKSNVLPKNFSKTGPTDASALQNSRICRSFLCGRCPYDMLDNTKENIGRCPKIHLEKYKIIYETLSASEQEKYLVQYMEDLEYFVNACDKRVAVAQERLDYSEQDKLILEDMARRVEEYDAMINIILKEYQAVGNDIEKRIELTEQLQNLIIEKDRISRTYSMTLERLNTTGEQKLQVCKICGAYMLKNDTDGRLVDHYMGKIHLAYSDMRSSLDLLKNKFK</sequence>
<comment type="caution">
    <text evidence="2">The sequence shown here is derived from an EMBL/GenBank/DDBJ whole genome shotgun (WGS) entry which is preliminary data.</text>
</comment>
<evidence type="ECO:0000256" key="1">
    <source>
        <dbReference type="ARBA" id="ARBA00005655"/>
    </source>
</evidence>
<name>A0A4V4NG99_9ASCO</name>
<dbReference type="PANTHER" id="PTHR12375">
    <property type="entry name" value="RNA-BINDING PROTEIN LUC7-RELATED"/>
    <property type="match status" value="1"/>
</dbReference>
<dbReference type="GO" id="GO:0006376">
    <property type="term" value="P:mRNA splice site recognition"/>
    <property type="evidence" value="ECO:0007669"/>
    <property type="project" value="InterPro"/>
</dbReference>
<keyword evidence="3" id="KW-1185">Reference proteome</keyword>
<dbReference type="STRING" id="52247.A0A4V4NG99"/>
<protein>
    <submittedName>
        <fullName evidence="2">Uncharacterized protein</fullName>
    </submittedName>
</protein>